<dbReference type="Gene3D" id="1.10.10.10">
    <property type="entry name" value="Winged helix-like DNA-binding domain superfamily/Winged helix DNA-binding domain"/>
    <property type="match status" value="1"/>
</dbReference>
<dbReference type="InterPro" id="IPR036390">
    <property type="entry name" value="WH_DNA-bd_sf"/>
</dbReference>
<dbReference type="InterPro" id="IPR036388">
    <property type="entry name" value="WH-like_DNA-bd_sf"/>
</dbReference>
<dbReference type="Pfam" id="PF13412">
    <property type="entry name" value="HTH_24"/>
    <property type="match status" value="1"/>
</dbReference>
<reference evidence="2" key="2">
    <citation type="submission" date="2021-04" db="EMBL/GenBank/DDBJ databases">
        <authorList>
            <person name="Gilroy R."/>
        </authorList>
    </citation>
    <scope>NUCLEOTIDE SEQUENCE</scope>
    <source>
        <strain evidence="2">USASDec5-558</strain>
    </source>
</reference>
<dbReference type="PANTHER" id="PTHR18964:SF149">
    <property type="entry name" value="BIFUNCTIONAL UDP-N-ACETYLGLUCOSAMINE 2-EPIMERASE_N-ACETYLMANNOSAMINE KINASE"/>
    <property type="match status" value="1"/>
</dbReference>
<accession>A0A9D1WDN6</accession>
<name>A0A9D1WDN6_9GAMM</name>
<evidence type="ECO:0000313" key="3">
    <source>
        <dbReference type="Proteomes" id="UP000886829"/>
    </source>
</evidence>
<evidence type="ECO:0000313" key="2">
    <source>
        <dbReference type="EMBL" id="HIX56372.1"/>
    </source>
</evidence>
<dbReference type="InterPro" id="IPR000600">
    <property type="entry name" value="ROK"/>
</dbReference>
<gene>
    <name evidence="2" type="ORF">H9850_02750</name>
</gene>
<proteinExistence type="inferred from homology"/>
<dbReference type="SUPFAM" id="SSF46785">
    <property type="entry name" value="Winged helix' DNA-binding domain"/>
    <property type="match status" value="1"/>
</dbReference>
<dbReference type="Proteomes" id="UP000886829">
    <property type="component" value="Unassembled WGS sequence"/>
</dbReference>
<dbReference type="AlphaFoldDB" id="A0A9D1WDN6"/>
<reference evidence="2" key="1">
    <citation type="journal article" date="2021" name="PeerJ">
        <title>Extensive microbial diversity within the chicken gut microbiome revealed by metagenomics and culture.</title>
        <authorList>
            <person name="Gilroy R."/>
            <person name="Ravi A."/>
            <person name="Getino M."/>
            <person name="Pursley I."/>
            <person name="Horton D.L."/>
            <person name="Alikhan N.F."/>
            <person name="Baker D."/>
            <person name="Gharbi K."/>
            <person name="Hall N."/>
            <person name="Watson M."/>
            <person name="Adriaenssens E.M."/>
            <person name="Foster-Nyarko E."/>
            <person name="Jarju S."/>
            <person name="Secka A."/>
            <person name="Antonio M."/>
            <person name="Oren A."/>
            <person name="Chaudhuri R.R."/>
            <person name="La Ragione R."/>
            <person name="Hildebrand F."/>
            <person name="Pallen M.J."/>
        </authorList>
    </citation>
    <scope>NUCLEOTIDE SEQUENCE</scope>
    <source>
        <strain evidence="2">USASDec5-558</strain>
    </source>
</reference>
<comment type="similarity">
    <text evidence="1">Belongs to the ROK (NagC/XylR) family.</text>
</comment>
<dbReference type="SUPFAM" id="SSF53067">
    <property type="entry name" value="Actin-like ATPase domain"/>
    <property type="match status" value="1"/>
</dbReference>
<dbReference type="InterPro" id="IPR043129">
    <property type="entry name" value="ATPase_NBD"/>
</dbReference>
<dbReference type="EMBL" id="DXEV01000050">
    <property type="protein sequence ID" value="HIX56372.1"/>
    <property type="molecule type" value="Genomic_DNA"/>
</dbReference>
<dbReference type="Pfam" id="PF00480">
    <property type="entry name" value="ROK"/>
    <property type="match status" value="1"/>
</dbReference>
<comment type="caution">
    <text evidence="2">The sequence shown here is derived from an EMBL/GenBank/DDBJ whole genome shotgun (WGS) entry which is preliminary data.</text>
</comment>
<evidence type="ECO:0000256" key="1">
    <source>
        <dbReference type="ARBA" id="ARBA00006479"/>
    </source>
</evidence>
<sequence>MTLLSFNKLSLKEINRQQVYAAIYREPMQSKQQLARSLNMSLSTVDSNIKSLMQSGLLEEAGTLESTGGRKAQSYQINAHAHYAIGLFLLDEKVIATAVDLNGAPLWEEHFSLDLSDPAFDDSYYTLLQDHLTKLLHKHKLQTEQCLGLAFAVQGTVTSNTVEAQPNFTRASSAQTPDHVNYGILLLKSGQQITLEQVQSHFSLPCSLYHDAKAAAFAELWERPHIDNAALFLLNQNLGGSLIFNNMVHYGNQGRGGLVEHLKVGHEGRLCYCGNQDCLECYCSKQAIEHDSGLSSEDFFTKLRSADAAEKSPDLVELWQKYLHYLGVSIYNASRLIDGKIILTGALAPYLQQSDLKTLLECVNRYPNSFNLEPDDLILSPRSDAVVALGAGRHLINAYLEHFGANPINDQCYHANNLELHLPELASANNSD</sequence>
<dbReference type="PANTHER" id="PTHR18964">
    <property type="entry name" value="ROK (REPRESSOR, ORF, KINASE) FAMILY"/>
    <property type="match status" value="1"/>
</dbReference>
<organism evidence="2 3">
    <name type="scientific">Candidatus Anaerobiospirillum pullistercoris</name>
    <dbReference type="NCBI Taxonomy" id="2838452"/>
    <lineage>
        <taxon>Bacteria</taxon>
        <taxon>Pseudomonadati</taxon>
        <taxon>Pseudomonadota</taxon>
        <taxon>Gammaproteobacteria</taxon>
        <taxon>Aeromonadales</taxon>
        <taxon>Succinivibrionaceae</taxon>
        <taxon>Anaerobiospirillum</taxon>
    </lineage>
</organism>
<dbReference type="Gene3D" id="3.30.420.40">
    <property type="match status" value="2"/>
</dbReference>
<protein>
    <submittedName>
        <fullName evidence="2">ROK family transcriptional regulator</fullName>
    </submittedName>
</protein>